<dbReference type="Pfam" id="PF04082">
    <property type="entry name" value="Fungal_trans"/>
    <property type="match status" value="1"/>
</dbReference>
<dbReference type="GO" id="GO:0008270">
    <property type="term" value="F:zinc ion binding"/>
    <property type="evidence" value="ECO:0007669"/>
    <property type="project" value="InterPro"/>
</dbReference>
<feature type="compositionally biased region" description="Polar residues" evidence="4">
    <location>
        <begin position="1"/>
        <end position="15"/>
    </location>
</feature>
<feature type="region of interest" description="Disordered" evidence="4">
    <location>
        <begin position="191"/>
        <end position="232"/>
    </location>
</feature>
<feature type="region of interest" description="Disordered" evidence="4">
    <location>
        <begin position="784"/>
        <end position="808"/>
    </location>
</feature>
<feature type="compositionally biased region" description="Polar residues" evidence="4">
    <location>
        <begin position="791"/>
        <end position="807"/>
    </location>
</feature>
<evidence type="ECO:0000259" key="5">
    <source>
        <dbReference type="PROSITE" id="PS50048"/>
    </source>
</evidence>
<evidence type="ECO:0000313" key="7">
    <source>
        <dbReference type="Proteomes" id="UP001295740"/>
    </source>
</evidence>
<dbReference type="CDD" id="cd12148">
    <property type="entry name" value="fungal_TF_MHR"/>
    <property type="match status" value="1"/>
</dbReference>
<reference evidence="6" key="1">
    <citation type="submission" date="2023-10" db="EMBL/GenBank/DDBJ databases">
        <authorList>
            <person name="Hackl T."/>
        </authorList>
    </citation>
    <scope>NUCLEOTIDE SEQUENCE</scope>
</reference>
<dbReference type="CDD" id="cd00067">
    <property type="entry name" value="GAL4"/>
    <property type="match status" value="1"/>
</dbReference>
<dbReference type="GO" id="GO:0000981">
    <property type="term" value="F:DNA-binding transcription factor activity, RNA polymerase II-specific"/>
    <property type="evidence" value="ECO:0007669"/>
    <property type="project" value="InterPro"/>
</dbReference>
<accession>A0AAI8VWB2</accession>
<dbReference type="GO" id="GO:0006351">
    <property type="term" value="P:DNA-templated transcription"/>
    <property type="evidence" value="ECO:0007669"/>
    <property type="project" value="InterPro"/>
</dbReference>
<keyword evidence="7" id="KW-1185">Reference proteome</keyword>
<evidence type="ECO:0000256" key="4">
    <source>
        <dbReference type="SAM" id="MobiDB-lite"/>
    </source>
</evidence>
<dbReference type="GO" id="GO:0003677">
    <property type="term" value="F:DNA binding"/>
    <property type="evidence" value="ECO:0007669"/>
    <property type="project" value="InterPro"/>
</dbReference>
<dbReference type="InterPro" id="IPR007219">
    <property type="entry name" value="XnlR_reg_dom"/>
</dbReference>
<dbReference type="AlphaFoldDB" id="A0AAI8VWB2"/>
<dbReference type="PROSITE" id="PS50048">
    <property type="entry name" value="ZN2_CY6_FUNGAL_2"/>
    <property type="match status" value="1"/>
</dbReference>
<comment type="caution">
    <text evidence="6">The sequence shown here is derived from an EMBL/GenBank/DDBJ whole genome shotgun (WGS) entry which is preliminary data.</text>
</comment>
<feature type="compositionally biased region" description="Low complexity" evidence="4">
    <location>
        <begin position="16"/>
        <end position="30"/>
    </location>
</feature>
<organism evidence="6 7">
    <name type="scientific">Anthostomella pinea</name>
    <dbReference type="NCBI Taxonomy" id="933095"/>
    <lineage>
        <taxon>Eukaryota</taxon>
        <taxon>Fungi</taxon>
        <taxon>Dikarya</taxon>
        <taxon>Ascomycota</taxon>
        <taxon>Pezizomycotina</taxon>
        <taxon>Sordariomycetes</taxon>
        <taxon>Xylariomycetidae</taxon>
        <taxon>Xylariales</taxon>
        <taxon>Xylariaceae</taxon>
        <taxon>Anthostomella</taxon>
    </lineage>
</organism>
<dbReference type="EMBL" id="CAUWAG010000018">
    <property type="protein sequence ID" value="CAJ2511950.1"/>
    <property type="molecule type" value="Genomic_DNA"/>
</dbReference>
<dbReference type="PANTHER" id="PTHR46910:SF1">
    <property type="entry name" value="MISCELLANEOUS ZN(II)2CYS6 TRANSCRIPTION FACTOR (EUROFUNG)-RELATED"/>
    <property type="match status" value="1"/>
</dbReference>
<feature type="coiled-coil region" evidence="3">
    <location>
        <begin position="161"/>
        <end position="188"/>
    </location>
</feature>
<dbReference type="Pfam" id="PF00172">
    <property type="entry name" value="Zn_clus"/>
    <property type="match status" value="1"/>
</dbReference>
<keyword evidence="2" id="KW-0539">Nucleus</keyword>
<gene>
    <name evidence="6" type="ORF">KHLLAP_LOCUS12418</name>
</gene>
<feature type="region of interest" description="Disordered" evidence="4">
    <location>
        <begin position="1"/>
        <end position="34"/>
    </location>
</feature>
<dbReference type="SMART" id="SM00066">
    <property type="entry name" value="GAL4"/>
    <property type="match status" value="1"/>
</dbReference>
<evidence type="ECO:0000256" key="3">
    <source>
        <dbReference type="SAM" id="Coils"/>
    </source>
</evidence>
<dbReference type="Proteomes" id="UP001295740">
    <property type="component" value="Unassembled WGS sequence"/>
</dbReference>
<feature type="domain" description="Zn(2)-C6 fungal-type" evidence="5">
    <location>
        <begin position="123"/>
        <end position="154"/>
    </location>
</feature>
<sequence>MAASSHNTFPRSPNPSTRSYDSSSVSSATSPRPQVQYINSLMSTSVRSNISHTPQPIGIPPLPSVGHSSFQPYTPVTASYVMGRDSLPSNDSVASTPGFSSAQLSANVQAQKRAYRQRRKDPSCDACRERKVKCDATETTSCSECSSRNVKCQFTKETNRRMSSIKQVQDLEKQVERVRRENNNLRRTLADRGGQMEVEAEGVDQLPLHLPDPSSEPRKRKRTPAVHDHSRARAAFRSISKGILKPPAPHRQLIEAAPLDQPLPQLPPKATAEKLLHAYYGAVHVMMPILHWPTLQHEVDRLYQSSDLRQVPTSWLSMFLAVLAMGSLFSDDPCPDRTLQASEFLEASRSLTDPWNNDFVLDDIRVLFLVSMALNELNLKSAAWTWLGKAVRSAQDLDLHLEVGLRSRVEADMRRRVWWAIYVLDRTLSLDLGRPFMIDDADCDTALPEPCDDHYLHTEGPIHPLNASPLTHFLHVIINVVRSFSSLRKAFSAPVIERPRLATFDNHFIACQKTFPPACEPNSSLAIAPHMLMPLAYLLSARLHLHRHNLAPGCPTEARVEAIEQCLVTALDTAQLIGRTNASLADSATALLATHIFRSTLFLLLTGYYDQASTCMRALKSIDARRDVVVPCGRYLFFFVRTLATKQQELAVMLPRSTPPGYAPGYPPAIPTVDPRAMQDALMRDEELLIYVSADMQAGAETAWVWIGAERDPPVITPPPVRGLAAPEKRTGLSVDERQDWGGWDNLLELARGLGSGVPSPIANYGPQPRTLPPIKMDQAAAIPRSGTIGPDSNRNSPTAGSSSGIRNSERISIANII</sequence>
<name>A0AAI8VWB2_9PEZI</name>
<dbReference type="SMART" id="SM00906">
    <property type="entry name" value="Fungal_trans"/>
    <property type="match status" value="1"/>
</dbReference>
<dbReference type="PANTHER" id="PTHR46910">
    <property type="entry name" value="TRANSCRIPTION FACTOR PDR1"/>
    <property type="match status" value="1"/>
</dbReference>
<dbReference type="SUPFAM" id="SSF57701">
    <property type="entry name" value="Zn2/Cys6 DNA-binding domain"/>
    <property type="match status" value="1"/>
</dbReference>
<keyword evidence="3" id="KW-0175">Coiled coil</keyword>
<protein>
    <submittedName>
        <fullName evidence="6">Uu.00g075750.m01.CDS01</fullName>
    </submittedName>
</protein>
<dbReference type="PROSITE" id="PS00463">
    <property type="entry name" value="ZN2_CY6_FUNGAL_1"/>
    <property type="match status" value="1"/>
</dbReference>
<dbReference type="InterPro" id="IPR001138">
    <property type="entry name" value="Zn2Cys6_DnaBD"/>
</dbReference>
<dbReference type="Gene3D" id="4.10.240.10">
    <property type="entry name" value="Zn(2)-C6 fungal-type DNA-binding domain"/>
    <property type="match status" value="1"/>
</dbReference>
<evidence type="ECO:0000256" key="1">
    <source>
        <dbReference type="ARBA" id="ARBA00022723"/>
    </source>
</evidence>
<proteinExistence type="predicted"/>
<evidence type="ECO:0000313" key="6">
    <source>
        <dbReference type="EMBL" id="CAJ2511950.1"/>
    </source>
</evidence>
<evidence type="ECO:0000256" key="2">
    <source>
        <dbReference type="ARBA" id="ARBA00023242"/>
    </source>
</evidence>
<keyword evidence="1" id="KW-0479">Metal-binding</keyword>
<dbReference type="InterPro" id="IPR036864">
    <property type="entry name" value="Zn2-C6_fun-type_DNA-bd_sf"/>
</dbReference>
<dbReference type="InterPro" id="IPR050987">
    <property type="entry name" value="AtrR-like"/>
</dbReference>